<dbReference type="RefSeq" id="WP_246594848.1">
    <property type="nucleotide sequence ID" value="NZ_BAABEA010000003.1"/>
</dbReference>
<dbReference type="AlphaFoldDB" id="A0A919S3P3"/>
<organism evidence="3 4">
    <name type="scientific">Actinoplanes auranticolor</name>
    <dbReference type="NCBI Taxonomy" id="47988"/>
    <lineage>
        <taxon>Bacteria</taxon>
        <taxon>Bacillati</taxon>
        <taxon>Actinomycetota</taxon>
        <taxon>Actinomycetes</taxon>
        <taxon>Micromonosporales</taxon>
        <taxon>Micromonosporaceae</taxon>
        <taxon>Actinoplanes</taxon>
    </lineage>
</organism>
<proteinExistence type="predicted"/>
<keyword evidence="2" id="KW-0472">Membrane</keyword>
<feature type="transmembrane region" description="Helical" evidence="2">
    <location>
        <begin position="37"/>
        <end position="57"/>
    </location>
</feature>
<reference evidence="3" key="1">
    <citation type="submission" date="2021-03" db="EMBL/GenBank/DDBJ databases">
        <title>Whole genome shotgun sequence of Actinoplanes auranticolor NBRC 12245.</title>
        <authorList>
            <person name="Komaki H."/>
            <person name="Tamura T."/>
        </authorList>
    </citation>
    <scope>NUCLEOTIDE SEQUENCE</scope>
    <source>
        <strain evidence="3">NBRC 12245</strain>
    </source>
</reference>
<evidence type="ECO:0000313" key="3">
    <source>
        <dbReference type="EMBL" id="GIM63707.1"/>
    </source>
</evidence>
<comment type="caution">
    <text evidence="3">The sequence shown here is derived from an EMBL/GenBank/DDBJ whole genome shotgun (WGS) entry which is preliminary data.</text>
</comment>
<keyword evidence="2" id="KW-0812">Transmembrane</keyword>
<accession>A0A919S3P3</accession>
<dbReference type="Proteomes" id="UP000681340">
    <property type="component" value="Unassembled WGS sequence"/>
</dbReference>
<gene>
    <name evidence="3" type="ORF">Aau02nite_05810</name>
</gene>
<evidence type="ECO:0000256" key="2">
    <source>
        <dbReference type="SAM" id="Phobius"/>
    </source>
</evidence>
<keyword evidence="2" id="KW-1133">Transmembrane helix</keyword>
<protein>
    <submittedName>
        <fullName evidence="3">Uncharacterized protein</fullName>
    </submittedName>
</protein>
<evidence type="ECO:0000313" key="4">
    <source>
        <dbReference type="Proteomes" id="UP000681340"/>
    </source>
</evidence>
<feature type="region of interest" description="Disordered" evidence="1">
    <location>
        <begin position="106"/>
        <end position="205"/>
    </location>
</feature>
<name>A0A919S3P3_9ACTN</name>
<sequence length="205" mass="20888">MRPHRTDSISLSFGLLFLLIAAWWAIAQVATVRLPAAGWLVAGGLILFGAVGLLGAIRSGRRPEVPAPVQAEAQVETPGDLPPEMHADIVRELLDNPADRVDLHPAYLKHPVPDPATSTGPASAPPAAPSSAPPAAPSSAPPAAPSSAPPAASGDDPTAPLPTAGGAGDEPTTEVTRVDPGPDMDRDQDPDEGTDGDRDGVSRRG</sequence>
<feature type="compositionally biased region" description="Low complexity" evidence="1">
    <location>
        <begin position="149"/>
        <end position="158"/>
    </location>
</feature>
<feature type="compositionally biased region" description="Basic and acidic residues" evidence="1">
    <location>
        <begin position="195"/>
        <end position="205"/>
    </location>
</feature>
<dbReference type="EMBL" id="BOQL01000005">
    <property type="protein sequence ID" value="GIM63707.1"/>
    <property type="molecule type" value="Genomic_DNA"/>
</dbReference>
<evidence type="ECO:0000256" key="1">
    <source>
        <dbReference type="SAM" id="MobiDB-lite"/>
    </source>
</evidence>
<keyword evidence="4" id="KW-1185">Reference proteome</keyword>
<feature type="compositionally biased region" description="Pro residues" evidence="1">
    <location>
        <begin position="123"/>
        <end position="148"/>
    </location>
</feature>